<reference evidence="1" key="1">
    <citation type="submission" date="2021-02" db="EMBL/GenBank/DDBJ databases">
        <authorList>
            <person name="Dougan E. K."/>
            <person name="Rhodes N."/>
            <person name="Thang M."/>
            <person name="Chan C."/>
        </authorList>
    </citation>
    <scope>NUCLEOTIDE SEQUENCE</scope>
</reference>
<protein>
    <recommendedName>
        <fullName evidence="3">Cytidyltransferase-like domain-containing protein</fullName>
    </recommendedName>
</protein>
<dbReference type="Gene3D" id="3.40.50.620">
    <property type="entry name" value="HUPs"/>
    <property type="match status" value="1"/>
</dbReference>
<dbReference type="GO" id="GO:0000309">
    <property type="term" value="F:nicotinamide-nucleotide adenylyltransferase activity"/>
    <property type="evidence" value="ECO:0007669"/>
    <property type="project" value="TreeGrafter"/>
</dbReference>
<dbReference type="PANTHER" id="PTHR12039">
    <property type="entry name" value="NICOTINAMIDE MONONUCLEOTIDE ADENYLYLTRANSFERASE"/>
    <property type="match status" value="1"/>
</dbReference>
<organism evidence="1 2">
    <name type="scientific">Polarella glacialis</name>
    <name type="common">Dinoflagellate</name>
    <dbReference type="NCBI Taxonomy" id="89957"/>
    <lineage>
        <taxon>Eukaryota</taxon>
        <taxon>Sar</taxon>
        <taxon>Alveolata</taxon>
        <taxon>Dinophyceae</taxon>
        <taxon>Suessiales</taxon>
        <taxon>Suessiaceae</taxon>
        <taxon>Polarella</taxon>
    </lineage>
</organism>
<gene>
    <name evidence="1" type="ORF">PGLA2088_LOCUS35362</name>
</gene>
<dbReference type="GO" id="GO:0004515">
    <property type="term" value="F:nicotinate-nucleotide adenylyltransferase activity"/>
    <property type="evidence" value="ECO:0007669"/>
    <property type="project" value="TreeGrafter"/>
</dbReference>
<accession>A0A813KK62</accession>
<proteinExistence type="predicted"/>
<sequence length="339" mass="36563">MDLSCATCCSEDLERMSSRLSAAVADGITELAVLVLPGSFNPVHSDHLRCLELARAHLLSQGVHTLAGFLQPSSDQYVLGKLDGEAMSLQNRVTACKIAARDHSDWVAVWRSGESSGSKATKLCEGFLHNKFCGHGARILAFQVCGADFVERCSTSRWSIRAMQPKVVIARSGSQLPPGPPGEGWHVVWAGKELGRFSALSVRRGVNPRKIQGAKRHPGNQLSELTVTSDQCCVPILFGAGGVGRFFCFSNFIGVLYQLKKINDMGGKEEKAPQRRKCAETAVKHALLILQTAHLSLLWQSHDGIVGLAGIVTSWMDLIAQLPAKPAVKVSPDAKSTAK</sequence>
<dbReference type="PANTHER" id="PTHR12039:SF0">
    <property type="entry name" value="NICOTINAMIDE-NUCLEOTIDE ADENYLYLTRANSFERASE"/>
    <property type="match status" value="1"/>
</dbReference>
<dbReference type="InterPro" id="IPR014729">
    <property type="entry name" value="Rossmann-like_a/b/a_fold"/>
</dbReference>
<evidence type="ECO:0008006" key="3">
    <source>
        <dbReference type="Google" id="ProtNLM"/>
    </source>
</evidence>
<dbReference type="GO" id="GO:0009435">
    <property type="term" value="P:NAD+ biosynthetic process"/>
    <property type="evidence" value="ECO:0007669"/>
    <property type="project" value="TreeGrafter"/>
</dbReference>
<dbReference type="Proteomes" id="UP000626109">
    <property type="component" value="Unassembled WGS sequence"/>
</dbReference>
<name>A0A813KK62_POLGL</name>
<dbReference type="SUPFAM" id="SSF52374">
    <property type="entry name" value="Nucleotidylyl transferase"/>
    <property type="match status" value="1"/>
</dbReference>
<evidence type="ECO:0000313" key="1">
    <source>
        <dbReference type="EMBL" id="CAE8709271.1"/>
    </source>
</evidence>
<evidence type="ECO:0000313" key="2">
    <source>
        <dbReference type="Proteomes" id="UP000626109"/>
    </source>
</evidence>
<dbReference type="EMBL" id="CAJNNW010031823">
    <property type="protein sequence ID" value="CAE8709271.1"/>
    <property type="molecule type" value="Genomic_DNA"/>
</dbReference>
<dbReference type="AlphaFoldDB" id="A0A813KK62"/>
<comment type="caution">
    <text evidence="1">The sequence shown here is derived from an EMBL/GenBank/DDBJ whole genome shotgun (WGS) entry which is preliminary data.</text>
</comment>
<dbReference type="InterPro" id="IPR051182">
    <property type="entry name" value="Euk_NMN_adenylyltrnsfrase"/>
</dbReference>